<gene>
    <name evidence="1" type="ORF">EWV88_03905</name>
</gene>
<dbReference type="EMBL" id="SFAP01000046">
    <property type="protein sequence ID" value="TRV28043.1"/>
    <property type="molecule type" value="Genomic_DNA"/>
</dbReference>
<protein>
    <recommendedName>
        <fullName evidence="3">CBS domain-containing protein</fullName>
    </recommendedName>
</protein>
<evidence type="ECO:0008006" key="3">
    <source>
        <dbReference type="Google" id="ProtNLM"/>
    </source>
</evidence>
<sequence>MEGLRNSIKGIVTYFIIKDSSSNKRALEVIKKLKKPSLAVVDKEGSFLGFTNQEIIATQSLNHLMLNT</sequence>
<comment type="caution">
    <text evidence="1">The sequence shown here is derived from an EMBL/GenBank/DDBJ whole genome shotgun (WGS) entry which is preliminary data.</text>
</comment>
<dbReference type="Proteomes" id="UP000318616">
    <property type="component" value="Unassembled WGS sequence"/>
</dbReference>
<evidence type="ECO:0000313" key="2">
    <source>
        <dbReference type="Proteomes" id="UP000318616"/>
    </source>
</evidence>
<accession>A0A552M6E0</accession>
<name>A0A552M6E0_9CHRO</name>
<dbReference type="AlphaFoldDB" id="A0A552M6E0"/>
<evidence type="ECO:0000313" key="1">
    <source>
        <dbReference type="EMBL" id="TRV28043.1"/>
    </source>
</evidence>
<reference evidence="1 2" key="1">
    <citation type="submission" date="2019-01" db="EMBL/GenBank/DDBJ databases">
        <title>Coherence of Microcystis species and biogeography revealed through population genomics.</title>
        <authorList>
            <person name="Perez-Carrascal O.M."/>
            <person name="Terrat Y."/>
            <person name="Giani A."/>
            <person name="Fortin N."/>
            <person name="Tromas N."/>
            <person name="Shapiro B.J."/>
        </authorList>
    </citation>
    <scope>NUCLEOTIDE SEQUENCE [LARGE SCALE GENOMIC DNA]</scope>
    <source>
        <strain evidence="1">Mw_MB_S_20031200_S109D</strain>
    </source>
</reference>
<proteinExistence type="predicted"/>
<organism evidence="1 2">
    <name type="scientific">Microcystis wesenbergii Mw_MB_S_20031200_S109D</name>
    <dbReference type="NCBI Taxonomy" id="2486241"/>
    <lineage>
        <taxon>Bacteria</taxon>
        <taxon>Bacillati</taxon>
        <taxon>Cyanobacteriota</taxon>
        <taxon>Cyanophyceae</taxon>
        <taxon>Oscillatoriophycideae</taxon>
        <taxon>Chroococcales</taxon>
        <taxon>Microcystaceae</taxon>
        <taxon>Microcystis</taxon>
    </lineage>
</organism>